<reference evidence="1 2" key="1">
    <citation type="submission" date="2019-09" db="EMBL/GenBank/DDBJ databases">
        <title>Taxonomy of Antarctic Massilia spp.: description of Massilia rubra sp. nov., Massilia aquatica sp. nov., Massilia mucilaginosa sp. nov., Massilia frigida sp. nov. isolated from streams, lakes and regoliths.</title>
        <authorList>
            <person name="Holochova P."/>
            <person name="Sedlacek I."/>
            <person name="Kralova S."/>
            <person name="Maslanova I."/>
            <person name="Busse H.-J."/>
            <person name="Stankova E."/>
            <person name="Vrbovska V."/>
            <person name="Kovarovic V."/>
            <person name="Bartak M."/>
            <person name="Svec P."/>
            <person name="Pantucek R."/>
        </authorList>
    </citation>
    <scope>NUCLEOTIDE SEQUENCE [LARGE SCALE GENOMIC DNA]</scope>
    <source>
        <strain evidence="1 2">CCM 8693</strain>
    </source>
</reference>
<protein>
    <submittedName>
        <fullName evidence="1">DUF4194 domain-containing protein</fullName>
    </submittedName>
</protein>
<gene>
    <name evidence="1" type="ORF">F1609_32545</name>
</gene>
<sequence length="202" mass="22880">MNPEPTTPNDQNRLGQLLVALFQAVLYRDTDSALWQALMELQARVRDYAATIGLELILDDAEGYAYLRQRPAVAGEPELPRLVARRQLSYPVSLILALLRKKLAEFDATGGETRLVIDRDQIAEQVRLFLPQTGNEARLLDRMDAHLNKVVELGFLHRLRGQENQFEVRRILKAFVDAQWLADFEQRLAGYAAHAASGEEEA</sequence>
<dbReference type="EMBL" id="VVIW01000042">
    <property type="protein sequence ID" value="NHZ44842.1"/>
    <property type="molecule type" value="Genomic_DNA"/>
</dbReference>
<dbReference type="RefSeq" id="WP_167081891.1">
    <property type="nucleotide sequence ID" value="NZ_VVIW01000042.1"/>
</dbReference>
<accession>A0ABX0MIR8</accession>
<dbReference type="Proteomes" id="UP000819052">
    <property type="component" value="Unassembled WGS sequence"/>
</dbReference>
<proteinExistence type="predicted"/>
<evidence type="ECO:0000313" key="2">
    <source>
        <dbReference type="Proteomes" id="UP000819052"/>
    </source>
</evidence>
<comment type="caution">
    <text evidence="1">The sequence shown here is derived from an EMBL/GenBank/DDBJ whole genome shotgun (WGS) entry which is preliminary data.</text>
</comment>
<name>A0ABX0MIR8_9BURK</name>
<keyword evidence="2" id="KW-1185">Reference proteome</keyword>
<dbReference type="Pfam" id="PF13835">
    <property type="entry name" value="DUF4194"/>
    <property type="match status" value="1"/>
</dbReference>
<dbReference type="InterPro" id="IPR025449">
    <property type="entry name" value="JetB"/>
</dbReference>
<organism evidence="1 2">
    <name type="scientific">Massilia aquatica</name>
    <dbReference type="NCBI Taxonomy" id="2609000"/>
    <lineage>
        <taxon>Bacteria</taxon>
        <taxon>Pseudomonadati</taxon>
        <taxon>Pseudomonadota</taxon>
        <taxon>Betaproteobacteria</taxon>
        <taxon>Burkholderiales</taxon>
        <taxon>Oxalobacteraceae</taxon>
        <taxon>Telluria group</taxon>
        <taxon>Massilia</taxon>
    </lineage>
</organism>
<evidence type="ECO:0000313" key="1">
    <source>
        <dbReference type="EMBL" id="NHZ44842.1"/>
    </source>
</evidence>